<proteinExistence type="predicted"/>
<dbReference type="EMBL" id="CM002925">
    <property type="protein sequence ID" value="KGN54885.1"/>
    <property type="molecule type" value="Genomic_DNA"/>
</dbReference>
<dbReference type="Proteomes" id="UP000029981">
    <property type="component" value="Chromosome 4"/>
</dbReference>
<feature type="compositionally biased region" description="Basic and acidic residues" evidence="1">
    <location>
        <begin position="60"/>
        <end position="74"/>
    </location>
</feature>
<organism evidence="2 3">
    <name type="scientific">Cucumis sativus</name>
    <name type="common">Cucumber</name>
    <dbReference type="NCBI Taxonomy" id="3659"/>
    <lineage>
        <taxon>Eukaryota</taxon>
        <taxon>Viridiplantae</taxon>
        <taxon>Streptophyta</taxon>
        <taxon>Embryophyta</taxon>
        <taxon>Tracheophyta</taxon>
        <taxon>Spermatophyta</taxon>
        <taxon>Magnoliopsida</taxon>
        <taxon>eudicotyledons</taxon>
        <taxon>Gunneridae</taxon>
        <taxon>Pentapetalae</taxon>
        <taxon>rosids</taxon>
        <taxon>fabids</taxon>
        <taxon>Cucurbitales</taxon>
        <taxon>Cucurbitaceae</taxon>
        <taxon>Benincaseae</taxon>
        <taxon>Cucumis</taxon>
    </lineage>
</organism>
<reference evidence="2 3" key="1">
    <citation type="journal article" date="2009" name="Nat. Genet.">
        <title>The genome of the cucumber, Cucumis sativus L.</title>
        <authorList>
            <person name="Huang S."/>
            <person name="Li R."/>
            <person name="Zhang Z."/>
            <person name="Li L."/>
            <person name="Gu X."/>
            <person name="Fan W."/>
            <person name="Lucas W.J."/>
            <person name="Wang X."/>
            <person name="Xie B."/>
            <person name="Ni P."/>
            <person name="Ren Y."/>
            <person name="Zhu H."/>
            <person name="Li J."/>
            <person name="Lin K."/>
            <person name="Jin W."/>
            <person name="Fei Z."/>
            <person name="Li G."/>
            <person name="Staub J."/>
            <person name="Kilian A."/>
            <person name="van der Vossen E.A."/>
            <person name="Wu Y."/>
            <person name="Guo J."/>
            <person name="He J."/>
            <person name="Jia Z."/>
            <person name="Ren Y."/>
            <person name="Tian G."/>
            <person name="Lu Y."/>
            <person name="Ruan J."/>
            <person name="Qian W."/>
            <person name="Wang M."/>
            <person name="Huang Q."/>
            <person name="Li B."/>
            <person name="Xuan Z."/>
            <person name="Cao J."/>
            <person name="Asan"/>
            <person name="Wu Z."/>
            <person name="Zhang J."/>
            <person name="Cai Q."/>
            <person name="Bai Y."/>
            <person name="Zhao B."/>
            <person name="Han Y."/>
            <person name="Li Y."/>
            <person name="Li X."/>
            <person name="Wang S."/>
            <person name="Shi Q."/>
            <person name="Liu S."/>
            <person name="Cho W.K."/>
            <person name="Kim J.Y."/>
            <person name="Xu Y."/>
            <person name="Heller-Uszynska K."/>
            <person name="Miao H."/>
            <person name="Cheng Z."/>
            <person name="Zhang S."/>
            <person name="Wu J."/>
            <person name="Yang Y."/>
            <person name="Kang H."/>
            <person name="Li M."/>
            <person name="Liang H."/>
            <person name="Ren X."/>
            <person name="Shi Z."/>
            <person name="Wen M."/>
            <person name="Jian M."/>
            <person name="Yang H."/>
            <person name="Zhang G."/>
            <person name="Yang Z."/>
            <person name="Chen R."/>
            <person name="Liu S."/>
            <person name="Li J."/>
            <person name="Ma L."/>
            <person name="Liu H."/>
            <person name="Zhou Y."/>
            <person name="Zhao J."/>
            <person name="Fang X."/>
            <person name="Li G."/>
            <person name="Fang L."/>
            <person name="Li Y."/>
            <person name="Liu D."/>
            <person name="Zheng H."/>
            <person name="Zhang Y."/>
            <person name="Qin N."/>
            <person name="Li Z."/>
            <person name="Yang G."/>
            <person name="Yang S."/>
            <person name="Bolund L."/>
            <person name="Kristiansen K."/>
            <person name="Zheng H."/>
            <person name="Li S."/>
            <person name="Zhang X."/>
            <person name="Yang H."/>
            <person name="Wang J."/>
            <person name="Sun R."/>
            <person name="Zhang B."/>
            <person name="Jiang S."/>
            <person name="Wang J."/>
            <person name="Du Y."/>
            <person name="Li S."/>
        </authorList>
    </citation>
    <scope>NUCLEOTIDE SEQUENCE [LARGE SCALE GENOMIC DNA]</scope>
    <source>
        <strain evidence="3">cv. 9930</strain>
    </source>
</reference>
<evidence type="ECO:0000256" key="1">
    <source>
        <dbReference type="SAM" id="MobiDB-lite"/>
    </source>
</evidence>
<keyword evidence="3" id="KW-1185">Reference proteome</keyword>
<evidence type="ECO:0000313" key="3">
    <source>
        <dbReference type="Proteomes" id="UP000029981"/>
    </source>
</evidence>
<accession>A0A0A0KYW5</accession>
<feature type="region of interest" description="Disordered" evidence="1">
    <location>
        <begin position="34"/>
        <end position="84"/>
    </location>
</feature>
<name>A0A0A0KYW5_CUCSA</name>
<sequence length="84" mass="9611">MILTRESSDDEHFREEFSRTDVVTTHFVDAHLRKSENHSTHWKKPADNVTGYGGFPVSGEARRENDMEEGKNDSDTDGNTTEVR</sequence>
<reference evidence="2 3" key="2">
    <citation type="journal article" date="2009" name="PLoS ONE">
        <title>An integrated genetic and cytogenetic map of the cucumber genome.</title>
        <authorList>
            <person name="Ren Y."/>
            <person name="Zhang Z."/>
            <person name="Liu J."/>
            <person name="Staub J.E."/>
            <person name="Han Y."/>
            <person name="Cheng Z."/>
            <person name="Li X."/>
            <person name="Lu J."/>
            <person name="Miao H."/>
            <person name="Kang H."/>
            <person name="Xie B."/>
            <person name="Gu X."/>
            <person name="Wang X."/>
            <person name="Du Y."/>
            <person name="Jin W."/>
            <person name="Huang S."/>
        </authorList>
    </citation>
    <scope>NUCLEOTIDE SEQUENCE [LARGE SCALE GENOMIC DNA]</scope>
    <source>
        <strain evidence="3">cv. 9930</strain>
    </source>
</reference>
<reference evidence="2 3" key="3">
    <citation type="journal article" date="2010" name="BMC Genomics">
        <title>Transcriptome sequencing and comparative analysis of cucumber flowers with different sex types.</title>
        <authorList>
            <person name="Guo S."/>
            <person name="Zheng Y."/>
            <person name="Joung J.G."/>
            <person name="Liu S."/>
            <person name="Zhang Z."/>
            <person name="Crasta O.R."/>
            <person name="Sobral B.W."/>
            <person name="Xu Y."/>
            <person name="Huang S."/>
            <person name="Fei Z."/>
        </authorList>
    </citation>
    <scope>NUCLEOTIDE SEQUENCE [LARGE SCALE GENOMIC DNA]</scope>
    <source>
        <strain evidence="3">cv. 9930</strain>
    </source>
</reference>
<dbReference type="AlphaFoldDB" id="A0A0A0KYW5"/>
<protein>
    <submittedName>
        <fullName evidence="2">Uncharacterized protein</fullName>
    </submittedName>
</protein>
<dbReference type="Gramene" id="KGN54885">
    <property type="protein sequence ID" value="KGN54885"/>
    <property type="gene ID" value="Csa_4G572300"/>
</dbReference>
<evidence type="ECO:0000313" key="2">
    <source>
        <dbReference type="EMBL" id="KGN54885.1"/>
    </source>
</evidence>
<gene>
    <name evidence="2" type="ORF">Csa_4G572300</name>
</gene>
<reference evidence="2 3" key="4">
    <citation type="journal article" date="2011" name="BMC Genomics">
        <title>RNA-Seq improves annotation of protein-coding genes in the cucumber genome.</title>
        <authorList>
            <person name="Li Z."/>
            <person name="Zhang Z."/>
            <person name="Yan P."/>
            <person name="Huang S."/>
            <person name="Fei Z."/>
            <person name="Lin K."/>
        </authorList>
    </citation>
    <scope>NUCLEOTIDE SEQUENCE [LARGE SCALE GENOMIC DNA]</scope>
    <source>
        <strain evidence="3">cv. 9930</strain>
    </source>
</reference>